<dbReference type="PANTHER" id="PTHR47642">
    <property type="entry name" value="ATP-DEPENDENT DNA HELICASE"/>
    <property type="match status" value="1"/>
</dbReference>
<dbReference type="Proteomes" id="UP001652625">
    <property type="component" value="Chromosome 05"/>
</dbReference>
<dbReference type="RefSeq" id="XP_065653063.1">
    <property type="nucleotide sequence ID" value="XM_065796991.1"/>
</dbReference>
<evidence type="ECO:0000313" key="4">
    <source>
        <dbReference type="RefSeq" id="XP_065653063.1"/>
    </source>
</evidence>
<keyword evidence="1" id="KW-0378">Hydrolase</keyword>
<dbReference type="GeneID" id="136080376"/>
<dbReference type="InterPro" id="IPR051055">
    <property type="entry name" value="PIF1_helicase"/>
</dbReference>
<evidence type="ECO:0000259" key="2">
    <source>
        <dbReference type="Pfam" id="PF05970"/>
    </source>
</evidence>
<keyword evidence="3" id="KW-1185">Reference proteome</keyword>
<name>A0ABM4BV60_HYDVU</name>
<gene>
    <name evidence="4" type="primary">LOC136080376</name>
</gene>
<comment type="cofactor">
    <cofactor evidence="1">
        <name>Mg(2+)</name>
        <dbReference type="ChEBI" id="CHEBI:18420"/>
    </cofactor>
</comment>
<comment type="similarity">
    <text evidence="1">Belongs to the helicase family.</text>
</comment>
<sequence length="564" mass="65324">MDVFYEDLAPLLFELAGSDIYNNVRNDLEKWDCLEDFNRKKMSQEMSQEEFDDFVKEVRQIKPEEFRVISYSEEKTLAIEKEILLQCLSAIAFSGYGLTQHDSEICEKVAKKIGCMETLLHMNTINQNKKMLVKVLNMNSLVEENNQKYHLENETLNNDEKLSLKFLLNENDINSKMLSLQQQKALQWLDDGINFFITGGAGCGKSYIVKEIAQSIQIYKTIHITASTGKAAHLLNGVTIHAFAGIETGVKSLDYYKRHMHPDIKKMWLETDVLIIDENSMINAQTFDLLHLIACEIKQCYDELFGGIQVIACGDFFQLPPVTGEFVFKSKIWQQYMTEVLVLTECFRQKEDAQFFGALNEIRFGQVLDQTIDYFMTRFEKDKNLNTKYTRLFFRNMEVDVYNNNKMETIKQEEYWFYAKVIKNQNIQCSFQIPAAGTIGTIGTVFLIENNAVWVNMNKKEVKIECVKEEILDCSYAVVGSRFGLPLKLAFSFTVHKAQGSTMNKPVVQFNSKAFINSLYYVSLSRVCNINDIFIIINNKIELRKIFKSMTVDSDVLEFYKKYM</sequence>
<evidence type="ECO:0000313" key="3">
    <source>
        <dbReference type="Proteomes" id="UP001652625"/>
    </source>
</evidence>
<keyword evidence="1" id="KW-0067">ATP-binding</keyword>
<keyword evidence="1" id="KW-0347">Helicase</keyword>
<dbReference type="Pfam" id="PF05970">
    <property type="entry name" value="PIF1"/>
    <property type="match status" value="1"/>
</dbReference>
<dbReference type="PANTHER" id="PTHR47642:SF5">
    <property type="entry name" value="ATP-DEPENDENT DNA HELICASE"/>
    <property type="match status" value="1"/>
</dbReference>
<proteinExistence type="inferred from homology"/>
<keyword evidence="1" id="KW-0233">DNA recombination</keyword>
<organism evidence="3 4">
    <name type="scientific">Hydra vulgaris</name>
    <name type="common">Hydra</name>
    <name type="synonym">Hydra attenuata</name>
    <dbReference type="NCBI Taxonomy" id="6087"/>
    <lineage>
        <taxon>Eukaryota</taxon>
        <taxon>Metazoa</taxon>
        <taxon>Cnidaria</taxon>
        <taxon>Hydrozoa</taxon>
        <taxon>Hydroidolina</taxon>
        <taxon>Anthoathecata</taxon>
        <taxon>Aplanulata</taxon>
        <taxon>Hydridae</taxon>
        <taxon>Hydra</taxon>
    </lineage>
</organism>
<dbReference type="SUPFAM" id="SSF52540">
    <property type="entry name" value="P-loop containing nucleoside triphosphate hydrolases"/>
    <property type="match status" value="2"/>
</dbReference>
<dbReference type="EC" id="5.6.2.3" evidence="1"/>
<dbReference type="InterPro" id="IPR027417">
    <property type="entry name" value="P-loop_NTPase"/>
</dbReference>
<keyword evidence="1" id="KW-0234">DNA repair</keyword>
<evidence type="ECO:0000256" key="1">
    <source>
        <dbReference type="RuleBase" id="RU363044"/>
    </source>
</evidence>
<protein>
    <recommendedName>
        <fullName evidence="1">ATP-dependent DNA helicase</fullName>
        <ecNumber evidence="1">5.6.2.3</ecNumber>
    </recommendedName>
</protein>
<dbReference type="InterPro" id="IPR010285">
    <property type="entry name" value="DNA_helicase_pif1-like_DEAD"/>
</dbReference>
<accession>A0ABM4BV60</accession>
<feature type="domain" description="DNA helicase Pif1-like DEAD-box helicase" evidence="2">
    <location>
        <begin position="187"/>
        <end position="354"/>
    </location>
</feature>
<reference evidence="4" key="1">
    <citation type="submission" date="2025-08" db="UniProtKB">
        <authorList>
            <consortium name="RefSeq"/>
        </authorList>
    </citation>
    <scope>IDENTIFICATION</scope>
</reference>
<dbReference type="Gene3D" id="3.40.50.300">
    <property type="entry name" value="P-loop containing nucleotide triphosphate hydrolases"/>
    <property type="match status" value="1"/>
</dbReference>
<keyword evidence="1" id="KW-0547">Nucleotide-binding</keyword>
<keyword evidence="1" id="KW-0227">DNA damage</keyword>
<comment type="catalytic activity">
    <reaction evidence="1">
        <text>ATP + H2O = ADP + phosphate + H(+)</text>
        <dbReference type="Rhea" id="RHEA:13065"/>
        <dbReference type="ChEBI" id="CHEBI:15377"/>
        <dbReference type="ChEBI" id="CHEBI:15378"/>
        <dbReference type="ChEBI" id="CHEBI:30616"/>
        <dbReference type="ChEBI" id="CHEBI:43474"/>
        <dbReference type="ChEBI" id="CHEBI:456216"/>
        <dbReference type="EC" id="5.6.2.3"/>
    </reaction>
</comment>